<feature type="non-terminal residue" evidence="1">
    <location>
        <position position="1"/>
    </location>
</feature>
<protein>
    <submittedName>
        <fullName evidence="1">Uncharacterized protein</fullName>
    </submittedName>
</protein>
<dbReference type="AlphaFoldDB" id="A0A0F8ZA94"/>
<proteinExistence type="predicted"/>
<dbReference type="EMBL" id="LAZR01064712">
    <property type="protein sequence ID" value="KKK56996.1"/>
    <property type="molecule type" value="Genomic_DNA"/>
</dbReference>
<sequence length="80" mass="9207">FNYKAKIILLGATAENQYSDWKVIHKEEGPWNGEPLPDLSRWREEGILSIYMQKDSSKSGEPTDLYVVDFSISPNEMNND</sequence>
<accession>A0A0F8ZA94</accession>
<evidence type="ECO:0000313" key="1">
    <source>
        <dbReference type="EMBL" id="KKK56996.1"/>
    </source>
</evidence>
<comment type="caution">
    <text evidence="1">The sequence shown here is derived from an EMBL/GenBank/DDBJ whole genome shotgun (WGS) entry which is preliminary data.</text>
</comment>
<reference evidence="1" key="1">
    <citation type="journal article" date="2015" name="Nature">
        <title>Complex archaea that bridge the gap between prokaryotes and eukaryotes.</title>
        <authorList>
            <person name="Spang A."/>
            <person name="Saw J.H."/>
            <person name="Jorgensen S.L."/>
            <person name="Zaremba-Niedzwiedzka K."/>
            <person name="Martijn J."/>
            <person name="Lind A.E."/>
            <person name="van Eijk R."/>
            <person name="Schleper C."/>
            <person name="Guy L."/>
            <person name="Ettema T.J."/>
        </authorList>
    </citation>
    <scope>NUCLEOTIDE SEQUENCE</scope>
</reference>
<organism evidence="1">
    <name type="scientific">marine sediment metagenome</name>
    <dbReference type="NCBI Taxonomy" id="412755"/>
    <lineage>
        <taxon>unclassified sequences</taxon>
        <taxon>metagenomes</taxon>
        <taxon>ecological metagenomes</taxon>
    </lineage>
</organism>
<gene>
    <name evidence="1" type="ORF">LCGC14_3058900</name>
</gene>
<name>A0A0F8ZA94_9ZZZZ</name>